<evidence type="ECO:0000256" key="4">
    <source>
        <dbReference type="SAM" id="SignalP"/>
    </source>
</evidence>
<evidence type="ECO:0000259" key="5">
    <source>
        <dbReference type="Pfam" id="PF01975"/>
    </source>
</evidence>
<keyword evidence="7" id="KW-1185">Reference proteome</keyword>
<comment type="similarity">
    <text evidence="1">Belongs to the SurE nucleotidase family.</text>
</comment>
<dbReference type="InterPro" id="IPR036523">
    <property type="entry name" value="SurE-like_sf"/>
</dbReference>
<dbReference type="OrthoDB" id="4018688at2759"/>
<comment type="caution">
    <text evidence="6">The sequence shown here is derived from an EMBL/GenBank/DDBJ whole genome shotgun (WGS) entry which is preliminary data.</text>
</comment>
<sequence length="303" mass="31267">MTFLVPLFFLLCFPLISLQTRIVLTNDDGWAVAQIRAEYTALKAAGFSVVLSAPADNRSGTGSSSAIPVPLTQPCEFNTCPTGSPAIGFNASDPLLNYVNAFPVDAVRVGIQILAPRLLGGRPDLIFSGSNVGNNLGPGITGSGTVGAASEAALEGFPSIAFSGSSTAQVSYTTLETDPNSTASRAAIIYTTLSLTFIQALLASPAPILPLGISLNVNYPPTTNCPTASSFSFVLTRIAVNPLATDVTTCGTNHLPDESSTVRSGGCFASVSVFNALTKTDVSAATQRVVLNKLTSILTCLPT</sequence>
<name>A0A369IZE8_HYPMA</name>
<dbReference type="GO" id="GO:0008252">
    <property type="term" value="F:nucleotidase activity"/>
    <property type="evidence" value="ECO:0007669"/>
    <property type="project" value="InterPro"/>
</dbReference>
<feature type="domain" description="Survival protein SurE-like phosphatase/nucleotidase" evidence="5">
    <location>
        <begin position="22"/>
        <end position="239"/>
    </location>
</feature>
<dbReference type="GO" id="GO:0046872">
    <property type="term" value="F:metal ion binding"/>
    <property type="evidence" value="ECO:0007669"/>
    <property type="project" value="UniProtKB-KW"/>
</dbReference>
<dbReference type="InParanoid" id="A0A369IZE8"/>
<evidence type="ECO:0000313" key="6">
    <source>
        <dbReference type="EMBL" id="RDB15111.1"/>
    </source>
</evidence>
<feature type="signal peptide" evidence="4">
    <location>
        <begin position="1"/>
        <end position="19"/>
    </location>
</feature>
<dbReference type="SUPFAM" id="SSF64167">
    <property type="entry name" value="SurE-like"/>
    <property type="match status" value="1"/>
</dbReference>
<dbReference type="PANTHER" id="PTHR30457">
    <property type="entry name" value="5'-NUCLEOTIDASE SURE"/>
    <property type="match status" value="1"/>
</dbReference>
<reference evidence="6" key="1">
    <citation type="submission" date="2018-04" db="EMBL/GenBank/DDBJ databases">
        <title>Whole genome sequencing of Hypsizygus marmoreus.</title>
        <authorList>
            <person name="Choi I.-G."/>
            <person name="Min B."/>
            <person name="Kim J.-G."/>
            <person name="Kim S."/>
            <person name="Oh Y.-L."/>
            <person name="Kong W.-S."/>
            <person name="Park H."/>
            <person name="Jeong J."/>
            <person name="Song E.-S."/>
        </authorList>
    </citation>
    <scope>NUCLEOTIDE SEQUENCE [LARGE SCALE GENOMIC DNA]</scope>
    <source>
        <strain evidence="6">51987-8</strain>
    </source>
</reference>
<dbReference type="InterPro" id="IPR002828">
    <property type="entry name" value="SurE-like_Pase/nucleotidase"/>
</dbReference>
<evidence type="ECO:0000256" key="3">
    <source>
        <dbReference type="ARBA" id="ARBA00022801"/>
    </source>
</evidence>
<dbReference type="EMBL" id="LUEZ02000215">
    <property type="protein sequence ID" value="RDB15111.1"/>
    <property type="molecule type" value="Genomic_DNA"/>
</dbReference>
<protein>
    <submittedName>
        <fullName evidence="6">Acid phosphatase</fullName>
    </submittedName>
</protein>
<evidence type="ECO:0000256" key="1">
    <source>
        <dbReference type="ARBA" id="ARBA00011062"/>
    </source>
</evidence>
<dbReference type="Proteomes" id="UP000076154">
    <property type="component" value="Unassembled WGS sequence"/>
</dbReference>
<dbReference type="AlphaFoldDB" id="A0A369IZE8"/>
<keyword evidence="2" id="KW-0479">Metal-binding</keyword>
<organism evidence="6 7">
    <name type="scientific">Hypsizygus marmoreus</name>
    <name type="common">White beech mushroom</name>
    <name type="synonym">Agaricus marmoreus</name>
    <dbReference type="NCBI Taxonomy" id="39966"/>
    <lineage>
        <taxon>Eukaryota</taxon>
        <taxon>Fungi</taxon>
        <taxon>Dikarya</taxon>
        <taxon>Basidiomycota</taxon>
        <taxon>Agaricomycotina</taxon>
        <taxon>Agaricomycetes</taxon>
        <taxon>Agaricomycetidae</taxon>
        <taxon>Agaricales</taxon>
        <taxon>Tricholomatineae</taxon>
        <taxon>Lyophyllaceae</taxon>
        <taxon>Hypsizygus</taxon>
    </lineage>
</organism>
<dbReference type="InterPro" id="IPR030048">
    <property type="entry name" value="SurE"/>
</dbReference>
<gene>
    <name evidence="6" type="primary">PHO2_1</name>
    <name evidence="6" type="ORF">Hypma_005231</name>
</gene>
<keyword evidence="3" id="KW-0378">Hydrolase</keyword>
<proteinExistence type="inferred from homology"/>
<keyword evidence="4" id="KW-0732">Signal</keyword>
<dbReference type="STRING" id="39966.A0A369IZE8"/>
<evidence type="ECO:0000313" key="7">
    <source>
        <dbReference type="Proteomes" id="UP000076154"/>
    </source>
</evidence>
<dbReference type="Gene3D" id="3.40.1210.10">
    <property type="entry name" value="Survival protein SurE-like phosphatase/nucleotidase"/>
    <property type="match status" value="1"/>
</dbReference>
<dbReference type="Pfam" id="PF01975">
    <property type="entry name" value="SurE"/>
    <property type="match status" value="1"/>
</dbReference>
<accession>A0A369IZE8</accession>
<feature type="chain" id="PRO_5016810538" evidence="4">
    <location>
        <begin position="20"/>
        <end position="303"/>
    </location>
</feature>
<dbReference type="PANTHER" id="PTHR30457:SF0">
    <property type="entry name" value="PHOSPHATASE, PUTATIVE (AFU_ORTHOLOGUE AFUA_4G01070)-RELATED"/>
    <property type="match status" value="1"/>
</dbReference>
<evidence type="ECO:0000256" key="2">
    <source>
        <dbReference type="ARBA" id="ARBA00022723"/>
    </source>
</evidence>